<dbReference type="OMA" id="LRTEQHI"/>
<proteinExistence type="inferred from homology"/>
<dbReference type="InterPro" id="IPR006461">
    <property type="entry name" value="PLAC_motif_containing"/>
</dbReference>
<dbReference type="EnsemblMetazoa" id="XM_038219915.1">
    <property type="protein sequence ID" value="XP_038075843.1"/>
    <property type="gene ID" value="LOC119743497"/>
</dbReference>
<dbReference type="Pfam" id="PF04749">
    <property type="entry name" value="PLAC8"/>
    <property type="match status" value="1"/>
</dbReference>
<dbReference type="OrthoDB" id="1045822at2759"/>
<keyword evidence="3" id="KW-1185">Reference proteome</keyword>
<dbReference type="PANTHER" id="PTHR15907">
    <property type="entry name" value="DUF614 FAMILY PROTEIN-RELATED"/>
    <property type="match status" value="1"/>
</dbReference>
<sequence length="100" mass="10816">MQVTSDWSTKLFGCMEDEHTCLLGALCTPCLACSLARQLGESCCVVACVPGGVFALRTKLRMQQNIEGSICDDCLTLSCCCPFALCQMARELDNAEIGRL</sequence>
<evidence type="ECO:0000313" key="3">
    <source>
        <dbReference type="Proteomes" id="UP000887568"/>
    </source>
</evidence>
<dbReference type="Proteomes" id="UP000887568">
    <property type="component" value="Unplaced"/>
</dbReference>
<dbReference type="AlphaFoldDB" id="A0A914BHU2"/>
<organism evidence="2 3">
    <name type="scientific">Patiria miniata</name>
    <name type="common">Bat star</name>
    <name type="synonym">Asterina miniata</name>
    <dbReference type="NCBI Taxonomy" id="46514"/>
    <lineage>
        <taxon>Eukaryota</taxon>
        <taxon>Metazoa</taxon>
        <taxon>Echinodermata</taxon>
        <taxon>Eleutherozoa</taxon>
        <taxon>Asterozoa</taxon>
        <taxon>Asteroidea</taxon>
        <taxon>Valvatacea</taxon>
        <taxon>Valvatida</taxon>
        <taxon>Asterinidae</taxon>
        <taxon>Patiria</taxon>
    </lineage>
</organism>
<comment type="similarity">
    <text evidence="1">Belongs to the cornifelin family.</text>
</comment>
<reference evidence="2" key="1">
    <citation type="submission" date="2022-11" db="UniProtKB">
        <authorList>
            <consortium name="EnsemblMetazoa"/>
        </authorList>
    </citation>
    <scope>IDENTIFICATION</scope>
</reference>
<accession>A0A914BHU2</accession>
<name>A0A914BHU2_PATMI</name>
<dbReference type="GeneID" id="119743497"/>
<dbReference type="RefSeq" id="XP_038075843.1">
    <property type="nucleotide sequence ID" value="XM_038219915.1"/>
</dbReference>
<protein>
    <submittedName>
        <fullName evidence="2">Uncharacterized protein</fullName>
    </submittedName>
</protein>
<dbReference type="NCBIfam" id="TIGR01571">
    <property type="entry name" value="A_thal_Cys_rich"/>
    <property type="match status" value="1"/>
</dbReference>
<evidence type="ECO:0000256" key="1">
    <source>
        <dbReference type="ARBA" id="ARBA00009024"/>
    </source>
</evidence>
<evidence type="ECO:0000313" key="2">
    <source>
        <dbReference type="EnsemblMetazoa" id="XP_038075843.1"/>
    </source>
</evidence>